<dbReference type="InterPro" id="IPR009945">
    <property type="entry name" value="ATPase_inh_sub_z"/>
</dbReference>
<dbReference type="RefSeq" id="WP_100770544.1">
    <property type="nucleotide sequence ID" value="NZ_PIQN01000003.1"/>
</dbReference>
<sequence>MTSLDDRRRALEDKYILDLERSRKVRARRNRLLAEWVAAAIGRNDLEAYVDEVVATALASPEDQDLLRKIVVDFNAAGQAADEAFIREKMHDLMYTAAEAMEGEAATPS</sequence>
<comment type="caution">
    <text evidence="1">The sequence shown here is derived from an EMBL/GenBank/DDBJ whole genome shotgun (WGS) entry which is preliminary data.</text>
</comment>
<dbReference type="STRING" id="1041146.GCA_000427985_05183"/>
<organism evidence="1 2">
    <name type="scientific">Rhizobium sullae</name>
    <name type="common">Rhizobium hedysari</name>
    <dbReference type="NCBI Taxonomy" id="50338"/>
    <lineage>
        <taxon>Bacteria</taxon>
        <taxon>Pseudomonadati</taxon>
        <taxon>Pseudomonadota</taxon>
        <taxon>Alphaproteobacteria</taxon>
        <taxon>Hyphomicrobiales</taxon>
        <taxon>Rhizobiaceae</taxon>
        <taxon>Rhizobium/Agrobacterium group</taxon>
        <taxon>Rhizobium</taxon>
    </lineage>
</organism>
<dbReference type="Proteomes" id="UP000232164">
    <property type="component" value="Unassembled WGS sequence"/>
</dbReference>
<reference evidence="1 2" key="1">
    <citation type="submission" date="2017-11" db="EMBL/GenBank/DDBJ databases">
        <authorList>
            <person name="Han C.G."/>
        </authorList>
    </citation>
    <scope>NUCLEOTIDE SEQUENCE [LARGE SCALE GENOMIC DNA]</scope>
    <source>
        <strain evidence="1 2">HCNT1</strain>
    </source>
</reference>
<protein>
    <recommendedName>
        <fullName evidence="3">DUF1476 domain-containing protein</fullName>
    </recommendedName>
</protein>
<proteinExistence type="predicted"/>
<dbReference type="InterPro" id="IPR038293">
    <property type="entry name" value="ATPase_inh_sub_z_sf"/>
</dbReference>
<gene>
    <name evidence="1" type="ORF">CWR43_05130</name>
</gene>
<accession>A0A2N0DGE4</accession>
<dbReference type="Gene3D" id="1.10.790.20">
    <property type="entry name" value="Domain of unknown function DUF1476"/>
    <property type="match status" value="1"/>
</dbReference>
<evidence type="ECO:0000313" key="2">
    <source>
        <dbReference type="Proteomes" id="UP000232164"/>
    </source>
</evidence>
<dbReference type="PIRSF" id="PIRSF031780">
    <property type="entry name" value="UCP031780"/>
    <property type="match status" value="1"/>
</dbReference>
<dbReference type="AlphaFoldDB" id="A0A2N0DGE4"/>
<name>A0A2N0DGE4_RHISU</name>
<reference evidence="1 2" key="2">
    <citation type="submission" date="2017-12" db="EMBL/GenBank/DDBJ databases">
        <title>Genome sequence of Rhizobium sullae HCNT1 isolated from Sulla coronaria nodules and featuring peculiar denitrification phenotypes.</title>
        <authorList>
            <person name="De Diego-Diaz B."/>
            <person name="Treu L."/>
            <person name="Campanaro S."/>
            <person name="Da Silva Duarte V."/>
            <person name="Basaglia M."/>
            <person name="Favaro L."/>
            <person name="Casella S."/>
            <person name="Squartini A."/>
        </authorList>
    </citation>
    <scope>NUCLEOTIDE SEQUENCE [LARGE SCALE GENOMIC DNA]</scope>
    <source>
        <strain evidence="1 2">HCNT1</strain>
    </source>
</reference>
<evidence type="ECO:0008006" key="3">
    <source>
        <dbReference type="Google" id="ProtNLM"/>
    </source>
</evidence>
<dbReference type="EMBL" id="PIQN01000003">
    <property type="protein sequence ID" value="PKA45172.1"/>
    <property type="molecule type" value="Genomic_DNA"/>
</dbReference>
<evidence type="ECO:0000313" key="1">
    <source>
        <dbReference type="EMBL" id="PKA45172.1"/>
    </source>
</evidence>
<dbReference type="Pfam" id="PF07345">
    <property type="entry name" value="ATPaseInh_sub_z"/>
    <property type="match status" value="1"/>
</dbReference>